<dbReference type="Proteomes" id="UP001205185">
    <property type="component" value="Unassembled WGS sequence"/>
</dbReference>
<dbReference type="PANTHER" id="PTHR12526:SF510">
    <property type="entry name" value="D-INOSITOL 3-PHOSPHATE GLYCOSYLTRANSFERASE"/>
    <property type="match status" value="1"/>
</dbReference>
<gene>
    <name evidence="4" type="ORF">LV75_005179</name>
</gene>
<sequence>MYPTGLRICGSHINAMELAGAMVRRGHEVVVYGQGGPLVPLLEPLGIQFARSVSARLGLEGAVVRELATLVADYRFDVVHAFEWRPTVDAVLAAQVACGVPVVSTVYSMSVPDFFPAHVPLVVGTPAIAAQARRRHRARVTVIEPPVDLGPEPGETARARTAGPTSIVIVSRLHPTLKLEGILAAIAAVDRLGAVSPQRELELVIVGDGPAAAVVTDAAAAVSARGRARIVMAGAALDPTPFYRSADIVIGMGHSALRAMGMAKPTIIQGEDGFWELVSTASIPRFLYTGWYGIGDHRDRESSVRGLVAILTTLLDDAQLLGESAAAGYRVVVERFTLDRAAARQARLYEEVMRNRSSRLRAAVEALRSLHGISRTALRALVDQDHDVWDFNHKHAQPLYTG</sequence>
<dbReference type="InterPro" id="IPR028098">
    <property type="entry name" value="Glyco_trans_4-like_N"/>
</dbReference>
<dbReference type="Gene3D" id="3.40.50.2000">
    <property type="entry name" value="Glycogen Phosphorylase B"/>
    <property type="match status" value="2"/>
</dbReference>
<accession>A0ABT1IJ23</accession>
<dbReference type="CDD" id="cd03801">
    <property type="entry name" value="GT4_PimA-like"/>
    <property type="match status" value="1"/>
</dbReference>
<evidence type="ECO:0000313" key="4">
    <source>
        <dbReference type="EMBL" id="MCP2272653.1"/>
    </source>
</evidence>
<comment type="caution">
    <text evidence="4">The sequence shown here is derived from an EMBL/GenBank/DDBJ whole genome shotgun (WGS) entry which is preliminary data.</text>
</comment>
<reference evidence="4 5" key="1">
    <citation type="submission" date="2022-06" db="EMBL/GenBank/DDBJ databases">
        <title>Genomic Encyclopedia of Archaeal and Bacterial Type Strains, Phase II (KMG-II): from individual species to whole genera.</title>
        <authorList>
            <person name="Goeker M."/>
        </authorList>
    </citation>
    <scope>NUCLEOTIDE SEQUENCE [LARGE SCALE GENOMIC DNA]</scope>
    <source>
        <strain evidence="4 5">DSM 44255</strain>
    </source>
</reference>
<keyword evidence="5" id="KW-1185">Reference proteome</keyword>
<proteinExistence type="predicted"/>
<dbReference type="Pfam" id="PF13692">
    <property type="entry name" value="Glyco_trans_1_4"/>
    <property type="match status" value="1"/>
</dbReference>
<dbReference type="PANTHER" id="PTHR12526">
    <property type="entry name" value="GLYCOSYLTRANSFERASE"/>
    <property type="match status" value="1"/>
</dbReference>
<evidence type="ECO:0000313" key="5">
    <source>
        <dbReference type="Proteomes" id="UP001205185"/>
    </source>
</evidence>
<name>A0ABT1IJ23_9PSEU</name>
<organism evidence="4 5">
    <name type="scientific">Actinokineospora diospyrosa</name>
    <dbReference type="NCBI Taxonomy" id="103728"/>
    <lineage>
        <taxon>Bacteria</taxon>
        <taxon>Bacillati</taxon>
        <taxon>Actinomycetota</taxon>
        <taxon>Actinomycetes</taxon>
        <taxon>Pseudonocardiales</taxon>
        <taxon>Pseudonocardiaceae</taxon>
        <taxon>Actinokineospora</taxon>
    </lineage>
</organism>
<keyword evidence="2" id="KW-0808">Transferase</keyword>
<feature type="domain" description="Glycosyltransferase subfamily 4-like N-terminal" evidence="3">
    <location>
        <begin position="15"/>
        <end position="114"/>
    </location>
</feature>
<dbReference type="Pfam" id="PF13439">
    <property type="entry name" value="Glyco_transf_4"/>
    <property type="match status" value="1"/>
</dbReference>
<evidence type="ECO:0000256" key="2">
    <source>
        <dbReference type="ARBA" id="ARBA00022679"/>
    </source>
</evidence>
<evidence type="ECO:0000259" key="3">
    <source>
        <dbReference type="Pfam" id="PF13439"/>
    </source>
</evidence>
<dbReference type="SUPFAM" id="SSF53756">
    <property type="entry name" value="UDP-Glycosyltransferase/glycogen phosphorylase"/>
    <property type="match status" value="1"/>
</dbReference>
<evidence type="ECO:0000256" key="1">
    <source>
        <dbReference type="ARBA" id="ARBA00022676"/>
    </source>
</evidence>
<keyword evidence="1" id="KW-0328">Glycosyltransferase</keyword>
<protein>
    <submittedName>
        <fullName evidence="4">Glycosyltransferase involved in cell wall bisynthesis</fullName>
    </submittedName>
</protein>
<dbReference type="EMBL" id="JAMTCO010000013">
    <property type="protein sequence ID" value="MCP2272653.1"/>
    <property type="molecule type" value="Genomic_DNA"/>
</dbReference>